<feature type="domain" description="FMN-dependent dehydrogenase" evidence="12">
    <location>
        <begin position="176"/>
        <end position="331"/>
    </location>
</feature>
<dbReference type="EMBL" id="JADEYS010000007">
    <property type="protein sequence ID" value="MBE9397418.1"/>
    <property type="molecule type" value="Genomic_DNA"/>
</dbReference>
<feature type="binding site" evidence="11">
    <location>
        <begin position="97"/>
        <end position="99"/>
    </location>
    <ligand>
        <name>substrate</name>
    </ligand>
</feature>
<comment type="cofactor">
    <cofactor evidence="11">
        <name>Mg(2+)</name>
        <dbReference type="ChEBI" id="CHEBI:18420"/>
    </cofactor>
</comment>
<keyword evidence="9 11" id="KW-0413">Isomerase</keyword>
<keyword evidence="6 11" id="KW-0460">Magnesium</keyword>
<keyword evidence="2 11" id="KW-0963">Cytoplasm</keyword>
<comment type="caution">
    <text evidence="13">The sequence shown here is derived from an EMBL/GenBank/DDBJ whole genome shotgun (WGS) entry which is preliminary data.</text>
</comment>
<keyword evidence="8 11" id="KW-0414">Isoprene biosynthesis</keyword>
<gene>
    <name evidence="11" type="primary">fni</name>
    <name evidence="13" type="ORF">IOQ59_09105</name>
</gene>
<feature type="binding site" evidence="11">
    <location>
        <position position="161"/>
    </location>
    <ligand>
        <name>Mg(2+)</name>
        <dbReference type="ChEBI" id="CHEBI:18420"/>
    </ligand>
</feature>
<dbReference type="InterPro" id="IPR000262">
    <property type="entry name" value="FMN-dep_DH"/>
</dbReference>
<keyword evidence="7 11" id="KW-0521">NADP</keyword>
<comment type="similarity">
    <text evidence="11">Belongs to the IPP isomerase type 2 family.</text>
</comment>
<feature type="binding site" evidence="11">
    <location>
        <position position="97"/>
    </location>
    <ligand>
        <name>FMN</name>
        <dbReference type="ChEBI" id="CHEBI:58210"/>
    </ligand>
</feature>
<feature type="binding site" evidence="11">
    <location>
        <begin position="291"/>
        <end position="292"/>
    </location>
    <ligand>
        <name>FMN</name>
        <dbReference type="ChEBI" id="CHEBI:58210"/>
    </ligand>
</feature>
<feature type="binding site" evidence="11">
    <location>
        <position position="125"/>
    </location>
    <ligand>
        <name>FMN</name>
        <dbReference type="ChEBI" id="CHEBI:58210"/>
    </ligand>
</feature>
<dbReference type="NCBIfam" id="TIGR02151">
    <property type="entry name" value="IPP_isom_2"/>
    <property type="match status" value="1"/>
</dbReference>
<keyword evidence="14" id="KW-1185">Reference proteome</keyword>
<evidence type="ECO:0000256" key="6">
    <source>
        <dbReference type="ARBA" id="ARBA00022842"/>
    </source>
</evidence>
<evidence type="ECO:0000256" key="3">
    <source>
        <dbReference type="ARBA" id="ARBA00022630"/>
    </source>
</evidence>
<evidence type="ECO:0000256" key="7">
    <source>
        <dbReference type="ARBA" id="ARBA00022857"/>
    </source>
</evidence>
<evidence type="ECO:0000256" key="9">
    <source>
        <dbReference type="ARBA" id="ARBA00023235"/>
    </source>
</evidence>
<evidence type="ECO:0000256" key="2">
    <source>
        <dbReference type="ARBA" id="ARBA00022490"/>
    </source>
</evidence>
<evidence type="ECO:0000313" key="14">
    <source>
        <dbReference type="Proteomes" id="UP000640333"/>
    </source>
</evidence>
<comment type="catalytic activity">
    <reaction evidence="11">
        <text>isopentenyl diphosphate = dimethylallyl diphosphate</text>
        <dbReference type="Rhea" id="RHEA:23284"/>
        <dbReference type="ChEBI" id="CHEBI:57623"/>
        <dbReference type="ChEBI" id="CHEBI:128769"/>
        <dbReference type="EC" id="5.3.3.2"/>
    </reaction>
</comment>
<feature type="binding site" evidence="11">
    <location>
        <begin position="270"/>
        <end position="272"/>
    </location>
    <ligand>
        <name>FMN</name>
        <dbReference type="ChEBI" id="CHEBI:58210"/>
    </ligand>
</feature>
<dbReference type="InterPro" id="IPR013785">
    <property type="entry name" value="Aldolase_TIM"/>
</dbReference>
<comment type="cofactor">
    <cofactor evidence="1 11">
        <name>FMN</name>
        <dbReference type="ChEBI" id="CHEBI:58210"/>
    </cofactor>
</comment>
<feature type="binding site" evidence="11">
    <location>
        <position position="65"/>
    </location>
    <ligand>
        <name>FMN</name>
        <dbReference type="ChEBI" id="CHEBI:58210"/>
    </ligand>
</feature>
<feature type="binding site" evidence="11">
    <location>
        <position position="160"/>
    </location>
    <ligand>
        <name>substrate</name>
    </ligand>
</feature>
<dbReference type="Proteomes" id="UP000640333">
    <property type="component" value="Unassembled WGS sequence"/>
</dbReference>
<reference evidence="13" key="1">
    <citation type="submission" date="2020-10" db="EMBL/GenBank/DDBJ databases">
        <title>Bacterium isolated from coastal waters sediment.</title>
        <authorList>
            <person name="Chen R.-J."/>
            <person name="Lu D.-C."/>
            <person name="Zhu K.-L."/>
            <person name="Du Z.-J."/>
        </authorList>
    </citation>
    <scope>NUCLEOTIDE SEQUENCE</scope>
    <source>
        <strain evidence="13">N1Y112</strain>
    </source>
</reference>
<dbReference type="GO" id="GO:0070402">
    <property type="term" value="F:NADPH binding"/>
    <property type="evidence" value="ECO:0007669"/>
    <property type="project" value="UniProtKB-UniRule"/>
</dbReference>
<dbReference type="HAMAP" id="MF_00354">
    <property type="entry name" value="Idi_2"/>
    <property type="match status" value="1"/>
</dbReference>
<dbReference type="PANTHER" id="PTHR43665">
    <property type="entry name" value="ISOPENTENYL-DIPHOSPHATE DELTA-ISOMERASE"/>
    <property type="match status" value="1"/>
</dbReference>
<comment type="subcellular location">
    <subcellularLocation>
        <location evidence="11">Cytoplasm</location>
    </subcellularLocation>
</comment>
<evidence type="ECO:0000256" key="4">
    <source>
        <dbReference type="ARBA" id="ARBA00022643"/>
    </source>
</evidence>
<dbReference type="GO" id="GO:0010181">
    <property type="term" value="F:FMN binding"/>
    <property type="evidence" value="ECO:0007669"/>
    <property type="project" value="UniProtKB-UniRule"/>
</dbReference>
<dbReference type="EC" id="5.3.3.2" evidence="11"/>
<dbReference type="GO" id="GO:0005737">
    <property type="term" value="C:cytoplasm"/>
    <property type="evidence" value="ECO:0007669"/>
    <property type="project" value="UniProtKB-SubCell"/>
</dbReference>
<evidence type="ECO:0000313" key="13">
    <source>
        <dbReference type="EMBL" id="MBE9397418.1"/>
    </source>
</evidence>
<keyword evidence="4 11" id="KW-0288">FMN</keyword>
<comment type="function">
    <text evidence="11">Involved in the biosynthesis of isoprenoids. Catalyzes the 1,3-allylic rearrangement of the homoallylic substrate isopentenyl (IPP) to its allylic isomer, dimethylallyl diphosphate (DMAPP).</text>
</comment>
<feature type="binding site" evidence="11">
    <location>
        <begin position="8"/>
        <end position="9"/>
    </location>
    <ligand>
        <name>substrate</name>
    </ligand>
</feature>
<dbReference type="PIRSF" id="PIRSF003314">
    <property type="entry name" value="IPP_isomerase"/>
    <property type="match status" value="1"/>
</dbReference>
<dbReference type="AlphaFoldDB" id="A0A8J7FH02"/>
<comment type="cofactor">
    <cofactor evidence="11">
        <name>NADPH</name>
        <dbReference type="ChEBI" id="CHEBI:57783"/>
    </cofactor>
</comment>
<sequence>MSDPTNDRKIEHIRAIERDPSTDREQRYFDRYHLLHRALPELALDEIDTQTTFLNKKLSFPLLISSMTGGDHELVNTINRNLAIAAEATGVAMAVGSQRVMFTSPDARESFSLRQYAPSTVLIGNIGAVQLNYGMGLEQAKEAVQCLGGDGLYLHLNPLQEAVQPEGDTDFSNLQQKIAALAKALDVPVLLKEVGSGLSPADIELGLSAGIRHFDLAGTGGTSWSRIEHHRRKDGSDLGLCFQDWGIPTPKALQLAEPYQDRAAFIASGGLRDGIDMAKSVILGASLCGIAAPLLKPAMESADAVITEIERMRREFTTAMFLLGAQNVPALFRNRALILEEC</sequence>
<accession>A0A8J7FH02</accession>
<name>A0A8J7FH02_9GAMM</name>
<protein>
    <recommendedName>
        <fullName evidence="11">Isopentenyl-diphosphate delta-isomerase</fullName>
        <shortName evidence="11">IPP isomerase</shortName>
        <ecNumber evidence="11">5.3.3.2</ecNumber>
    </recommendedName>
    <alternativeName>
        <fullName evidence="11">Isopentenyl diphosphate:dimethylallyl diphosphate isomerase</fullName>
    </alternativeName>
    <alternativeName>
        <fullName evidence="11">Isopentenyl pyrophosphate isomerase</fullName>
    </alternativeName>
    <alternativeName>
        <fullName evidence="11">Type 2 isopentenyl diphosphate isomerase</fullName>
        <shortName evidence="11">IDI-2</shortName>
    </alternativeName>
</protein>
<dbReference type="CDD" id="cd02811">
    <property type="entry name" value="IDI-2_FMN"/>
    <property type="match status" value="1"/>
</dbReference>
<dbReference type="InterPro" id="IPR011179">
    <property type="entry name" value="IPdP_isomerase"/>
</dbReference>
<dbReference type="Pfam" id="PF01070">
    <property type="entry name" value="FMN_dh"/>
    <property type="match status" value="2"/>
</dbReference>
<dbReference type="GO" id="GO:0008299">
    <property type="term" value="P:isoprenoid biosynthetic process"/>
    <property type="evidence" value="ECO:0007669"/>
    <property type="project" value="UniProtKB-UniRule"/>
</dbReference>
<feature type="domain" description="FMN-dependent dehydrogenase" evidence="12">
    <location>
        <begin position="19"/>
        <end position="98"/>
    </location>
</feature>
<comment type="subunit">
    <text evidence="10 11">Homooctamer. Dimer of tetramers.</text>
</comment>
<dbReference type="RefSeq" id="WP_193952964.1">
    <property type="nucleotide sequence ID" value="NZ_JADEYS010000007.1"/>
</dbReference>
<evidence type="ECO:0000256" key="1">
    <source>
        <dbReference type="ARBA" id="ARBA00001917"/>
    </source>
</evidence>
<keyword evidence="5 11" id="KW-0479">Metal-binding</keyword>
<dbReference type="Gene3D" id="3.20.20.70">
    <property type="entry name" value="Aldolase class I"/>
    <property type="match status" value="1"/>
</dbReference>
<feature type="binding site" evidence="11">
    <location>
        <begin position="66"/>
        <end position="68"/>
    </location>
    <ligand>
        <name>FMN</name>
        <dbReference type="ChEBI" id="CHEBI:58210"/>
    </ligand>
</feature>
<feature type="binding site" evidence="11">
    <location>
        <position position="222"/>
    </location>
    <ligand>
        <name>FMN</name>
        <dbReference type="ChEBI" id="CHEBI:58210"/>
    </ligand>
</feature>
<dbReference type="GO" id="GO:0016491">
    <property type="term" value="F:oxidoreductase activity"/>
    <property type="evidence" value="ECO:0007669"/>
    <property type="project" value="InterPro"/>
</dbReference>
<dbReference type="GO" id="GO:0000287">
    <property type="term" value="F:magnesium ion binding"/>
    <property type="evidence" value="ECO:0007669"/>
    <property type="project" value="UniProtKB-UniRule"/>
</dbReference>
<keyword evidence="3 11" id="KW-0285">Flavoprotein</keyword>
<organism evidence="13 14">
    <name type="scientific">Pontibacterium sinense</name>
    <dbReference type="NCBI Taxonomy" id="2781979"/>
    <lineage>
        <taxon>Bacteria</taxon>
        <taxon>Pseudomonadati</taxon>
        <taxon>Pseudomonadota</taxon>
        <taxon>Gammaproteobacteria</taxon>
        <taxon>Oceanospirillales</taxon>
        <taxon>Oceanospirillaceae</taxon>
        <taxon>Pontibacterium</taxon>
    </lineage>
</organism>
<comment type="caution">
    <text evidence="11">Lacks conserved residue(s) required for the propagation of feature annotation.</text>
</comment>
<evidence type="ECO:0000256" key="10">
    <source>
        <dbReference type="ARBA" id="ARBA00025810"/>
    </source>
</evidence>
<evidence type="ECO:0000256" key="8">
    <source>
        <dbReference type="ARBA" id="ARBA00023229"/>
    </source>
</evidence>
<dbReference type="PANTHER" id="PTHR43665:SF1">
    <property type="entry name" value="ISOPENTENYL-DIPHOSPHATE DELTA-ISOMERASE"/>
    <property type="match status" value="1"/>
</dbReference>
<dbReference type="GO" id="GO:0004452">
    <property type="term" value="F:isopentenyl-diphosphate delta-isomerase activity"/>
    <property type="evidence" value="ECO:0007669"/>
    <property type="project" value="UniProtKB-UniRule"/>
</dbReference>
<feature type="binding site" evidence="11">
    <location>
        <position position="192"/>
    </location>
    <ligand>
        <name>FMN</name>
        <dbReference type="ChEBI" id="CHEBI:58210"/>
    </ligand>
</feature>
<evidence type="ECO:0000256" key="5">
    <source>
        <dbReference type="ARBA" id="ARBA00022723"/>
    </source>
</evidence>
<evidence type="ECO:0000259" key="12">
    <source>
        <dbReference type="Pfam" id="PF01070"/>
    </source>
</evidence>
<dbReference type="SUPFAM" id="SSF51395">
    <property type="entry name" value="FMN-linked oxidoreductases"/>
    <property type="match status" value="1"/>
</dbReference>
<evidence type="ECO:0000256" key="11">
    <source>
        <dbReference type="HAMAP-Rule" id="MF_00354"/>
    </source>
</evidence>
<proteinExistence type="inferred from homology"/>